<reference evidence="2" key="1">
    <citation type="submission" date="2016-10" db="EMBL/GenBank/DDBJ databases">
        <authorList>
            <person name="Varghese N."/>
            <person name="Submissions S."/>
        </authorList>
    </citation>
    <scope>NUCLEOTIDE SEQUENCE [LARGE SCALE GENOMIC DNA]</scope>
    <source>
        <strain evidence="2">CGMCC 1.9127</strain>
    </source>
</reference>
<dbReference type="STRING" id="641665.GCA_002104455_02220"/>
<evidence type="ECO:0000313" key="2">
    <source>
        <dbReference type="Proteomes" id="UP000199297"/>
    </source>
</evidence>
<name>A0A1H7TZA4_9GAMM</name>
<organism evidence="1 2">
    <name type="scientific">Colwellia chukchiensis</name>
    <dbReference type="NCBI Taxonomy" id="641665"/>
    <lineage>
        <taxon>Bacteria</taxon>
        <taxon>Pseudomonadati</taxon>
        <taxon>Pseudomonadota</taxon>
        <taxon>Gammaproteobacteria</taxon>
        <taxon>Alteromonadales</taxon>
        <taxon>Colwelliaceae</taxon>
        <taxon>Colwellia</taxon>
    </lineage>
</organism>
<protein>
    <submittedName>
        <fullName evidence="1">Uncharacterized protein</fullName>
    </submittedName>
</protein>
<keyword evidence="2" id="KW-1185">Reference proteome</keyword>
<gene>
    <name evidence="1" type="ORF">SAMN05216262_13117</name>
</gene>
<proteinExistence type="predicted"/>
<sequence length="64" mass="7735">MSYDMCSACDKKAIDVRTEIIERSDSKITKWIVCRCEDHIDTNVEEMRRLLRLRQEEFKKRLAK</sequence>
<dbReference type="RefSeq" id="WP_092251494.1">
    <property type="nucleotide sequence ID" value="NZ_FOBI01000031.1"/>
</dbReference>
<dbReference type="AlphaFoldDB" id="A0A1H7TZA4"/>
<dbReference type="EMBL" id="FOBI01000031">
    <property type="protein sequence ID" value="SEL90202.1"/>
    <property type="molecule type" value="Genomic_DNA"/>
</dbReference>
<evidence type="ECO:0000313" key="1">
    <source>
        <dbReference type="EMBL" id="SEL90202.1"/>
    </source>
</evidence>
<accession>A0A1H7TZA4</accession>
<dbReference type="Proteomes" id="UP000199297">
    <property type="component" value="Unassembled WGS sequence"/>
</dbReference>